<proteinExistence type="predicted"/>
<gene>
    <name evidence="1" type="ORF">GCM10011335_13430</name>
</gene>
<accession>A0A916XUQ7</accession>
<reference evidence="1" key="1">
    <citation type="journal article" date="2014" name="Int. J. Syst. Evol. Microbiol.">
        <title>Complete genome sequence of Corynebacterium casei LMG S-19264T (=DSM 44701T), isolated from a smear-ripened cheese.</title>
        <authorList>
            <consortium name="US DOE Joint Genome Institute (JGI-PGF)"/>
            <person name="Walter F."/>
            <person name="Albersmeier A."/>
            <person name="Kalinowski J."/>
            <person name="Ruckert C."/>
        </authorList>
    </citation>
    <scope>NUCLEOTIDE SEQUENCE</scope>
    <source>
        <strain evidence="1">CGMCC 1.15493</strain>
    </source>
</reference>
<sequence>MSDNTEAPKLFMNAYYFGFNETGCRPVDEILSAVAQAGKGYHHTEDWTTPLHGTNTSYADMIQEAANRAANSLAAPPSLEAVKAEARREALEEAAKVAERFGSQPAPGGDGMGTRILQSVDGMQVAAAIRAIPSEKEG</sequence>
<evidence type="ECO:0000313" key="1">
    <source>
        <dbReference type="EMBL" id="GGD11756.1"/>
    </source>
</evidence>
<protein>
    <submittedName>
        <fullName evidence="1">Uncharacterized protein</fullName>
    </submittedName>
</protein>
<dbReference type="Proteomes" id="UP000613160">
    <property type="component" value="Unassembled WGS sequence"/>
</dbReference>
<comment type="caution">
    <text evidence="1">The sequence shown here is derived from an EMBL/GenBank/DDBJ whole genome shotgun (WGS) entry which is preliminary data.</text>
</comment>
<keyword evidence="2" id="KW-1185">Reference proteome</keyword>
<evidence type="ECO:0000313" key="2">
    <source>
        <dbReference type="Proteomes" id="UP000613160"/>
    </source>
</evidence>
<name>A0A916XUQ7_9HYPH</name>
<dbReference type="EMBL" id="BMJJ01000002">
    <property type="protein sequence ID" value="GGD11756.1"/>
    <property type="molecule type" value="Genomic_DNA"/>
</dbReference>
<dbReference type="AlphaFoldDB" id="A0A916XUQ7"/>
<organism evidence="1 2">
    <name type="scientific">Aureimonas glaciei</name>
    <dbReference type="NCBI Taxonomy" id="1776957"/>
    <lineage>
        <taxon>Bacteria</taxon>
        <taxon>Pseudomonadati</taxon>
        <taxon>Pseudomonadota</taxon>
        <taxon>Alphaproteobacteria</taxon>
        <taxon>Hyphomicrobiales</taxon>
        <taxon>Aurantimonadaceae</taxon>
        <taxon>Aureimonas</taxon>
    </lineage>
</organism>
<dbReference type="RefSeq" id="WP_188849782.1">
    <property type="nucleotide sequence ID" value="NZ_BMJJ01000002.1"/>
</dbReference>
<reference evidence="1" key="2">
    <citation type="submission" date="2020-09" db="EMBL/GenBank/DDBJ databases">
        <authorList>
            <person name="Sun Q."/>
            <person name="Zhou Y."/>
        </authorList>
    </citation>
    <scope>NUCLEOTIDE SEQUENCE</scope>
    <source>
        <strain evidence="1">CGMCC 1.15493</strain>
    </source>
</reference>